<accession>A0A2T9YBF3</accession>
<reference evidence="2 3" key="1">
    <citation type="journal article" date="2018" name="MBio">
        <title>Comparative Genomics Reveals the Core Gene Toolbox for the Fungus-Insect Symbiosis.</title>
        <authorList>
            <person name="Wang Y."/>
            <person name="Stata M."/>
            <person name="Wang W."/>
            <person name="Stajich J.E."/>
            <person name="White M.M."/>
            <person name="Moncalvo J.M."/>
        </authorList>
    </citation>
    <scope>NUCLEOTIDE SEQUENCE [LARGE SCALE GENOMIC DNA]</scope>
    <source>
        <strain evidence="2 3">SWE-8-4</strain>
    </source>
</reference>
<comment type="caution">
    <text evidence="2">The sequence shown here is derived from an EMBL/GenBank/DDBJ whole genome shotgun (WGS) entry which is preliminary data.</text>
</comment>
<dbReference type="EMBL" id="MBFR01000303">
    <property type="protein sequence ID" value="PVU89673.1"/>
    <property type="molecule type" value="Genomic_DNA"/>
</dbReference>
<feature type="region of interest" description="Disordered" evidence="1">
    <location>
        <begin position="716"/>
        <end position="748"/>
    </location>
</feature>
<dbReference type="OrthoDB" id="5576014at2759"/>
<dbReference type="STRING" id="133385.A0A2T9YBF3"/>
<organism evidence="2 3">
    <name type="scientific">Smittium simulii</name>
    <dbReference type="NCBI Taxonomy" id="133385"/>
    <lineage>
        <taxon>Eukaryota</taxon>
        <taxon>Fungi</taxon>
        <taxon>Fungi incertae sedis</taxon>
        <taxon>Zoopagomycota</taxon>
        <taxon>Kickxellomycotina</taxon>
        <taxon>Harpellomycetes</taxon>
        <taxon>Harpellales</taxon>
        <taxon>Legeriomycetaceae</taxon>
        <taxon>Smittium</taxon>
    </lineage>
</organism>
<feature type="region of interest" description="Disordered" evidence="1">
    <location>
        <begin position="3660"/>
        <end position="3694"/>
    </location>
</feature>
<evidence type="ECO:0000313" key="2">
    <source>
        <dbReference type="EMBL" id="PVU89673.1"/>
    </source>
</evidence>
<gene>
    <name evidence="2" type="ORF">BB561_005202</name>
</gene>
<feature type="compositionally biased region" description="Polar residues" evidence="1">
    <location>
        <begin position="3755"/>
        <end position="3769"/>
    </location>
</feature>
<feature type="region of interest" description="Disordered" evidence="1">
    <location>
        <begin position="1143"/>
        <end position="1176"/>
    </location>
</feature>
<sequence length="3769" mass="430246">MLFVPINLSDAEYLDEESFSDKENQRETETELKIDQGFKLFKNALALQYENLWSDSISIFENILATTDFKDIIANYELEANINTQLFEKPLAEPPYTLDNLERLSYLGIVKSKVADFIPLLIKNDQFKDFDLSDILEFGNTSPTISSQSSDLFYNMNSIITVQQALQLFTLLNILQDYSLSSNDTITHPLACNFAESIEKLLKIALSYFLNAVKIKKSDILSWICAGNCALITSSLDLAQNAYSNGLKNSFLTYSEGSLSNNLINSFENSQVSENITDIETDNGFASDFIDHLFQYLSLDSKLLFKKEISNSPSSYKIGPLGIWCLQATKLGCYFVPNFMNDEFCAINRIFGFSDHNSTFTESNIDQKYSSSLIQISNHNYNFQNSSPADIPINTAQIKISKGNVLSKFLFGISNHPKPHNSNRIEIHLPYTNKNLLFTFAKLIKDHLNTELSKDAKVDSVFSKFFITLDDKFLADIRNSQSKPITFDKTLKSDVSSNLKPYSDSSMNKSDTNSGSTKLNNTSVNSKTCKTPKLKTKAINQNKSSLKKTQSDTSQLATHMTSGLVVDSVLSGNKSFDFSVVYDPENYTPLKKNNVEVVITNNSTQAKLIKQLSASFATHPNTKKSNSTGKPFSVIQKQSLVASKNNNFKKLENLKKIVDITTSNCSDDKDKIPDLNSIEPLSVSVTQNKRKIGDNVLDTVTTRRISSRIKVSQNTSLENSLFNSKPPYLTDNNKKLENPENSNNKSLSQNFFPREHALGILDHYPSLKSQVHSKAKEIQKKFKSKNRVLLENKNDLVDSSAIQTNRIKIKINDSEHVSDTDSDFLTQKELNAFMQLSTPNSNSDYNTDLKNENSIIFKTINEIYNNISTIYYNISESSDSSDDYFYYNVNEIQYIHQIYKIAFFMQYQDCDDSFYSIKSYKNFDLSSLSNSFYLSNSPVESGHKLSDFVKNFLENQKADSVFAKRYDFESLQKATKLGCYFVPNFMNDEFCAINRIFGFSDHNSTLTESNIDQKYSSSLIQISNHNYNFQNSSPADIPINTAQIKISKGNVLSKFLFGISNHPKPHNSNRIEMHLPYTNKNLLFTFAKLIKDHLNTELSKDAKVDSVFSKFFITLDDKFLADIRNSQSKPITFDKTLKSDVSSNLKPYSDSSMNKSDTNSGSTKLNNTSVNSKTCKTPKLKTKAINQNKSSLKKTQSDTSQLATHMTSGLVVDSVLSGNKSFDFSVVYDPENYTPLKKNNVEVVITNNSTQAKLIKQLSASFATHPNTKKSNSTGKPFSVIQKQSLVASKNNNFKKLENLKKIVDITTSNCSDDKDKIPDLNSIEPLSVSVTQNKRKIGDNVLDTVTTRRISSRIKVSQNTSLENSLFNSKPPYLTDNNKKLENPENSNNKSLSQNFFPREHALGILDHYPSLKSQVHSKAKEIQKKFKSKNRVLLENKNDLVDSSAIQTNRIKIKINDSEHVSDTDSDFLTQKELNAFMQLSTPNSNSDYNTDLKNENSIIFKTINEIYNNISTIYYNISESSDSSDDYFYYNVNEIQYIHQIYKIAFFMQYQDCDDSFYSIKSYKNFDLSSLSNSFYLSNSPVESGHKLSDFVKNFLENQKADSVFSDPPSSTYSLGDFTLSVTKKLNQTFQSGSSEFGLYDAIIKLLFICMENSEYIKSFKVTQPHINRDSSNENVYNFLSPEMNEDIQLILVGSDTLIDMVHQMIELDSLAPDIGSSDLFNKKTNSSLNNFETVNSNNYNVLAGKNYPIAQIQRHILLVLYIIGRLSHSIICCLKNVSEYENILYKSDNKISTSDIRFEEYSHQKKNLDSYFNIFQGWSNIMVNVFSKAESLNFDISFLDLKHSNNVFFSAFLLLSKISYHWYSYIFYSCKSDPNKAITNLRECTENLNTFEKLSKKSSTSISFIKNSSNLLILFKKSKQFESISLVCKNSELLNRFIRDKPSTVDVDSYLRLDFQYSELRSYLNDQLDYTNWYTFVNQIHQYISNGSIHTAINLLKSKFLKSFLIKKGLNVQDGENYYYSSELSYSNYKKRVYILDTLVKCFHKINCNNFILPAALLELSLHIEMLAFCLNSSDFSSNDSTIPQSKDILIKIYELLEVIYGDFNDLNKKSENKSFLESYFTHNSVLQFTQLSQILNRDFFATISPISEKDKFYDDFCSFIFYQVGICFSKILSAMTSILPFYDSTELHKHTQLKKKNSNSNSKLYTETNLNSANPKGNNCEEILENKASKFSKQEMQYNIDFFTNRVSSCLLKASNNSTSEKNNFDSNWELVLTNFIPGVWLRTIIYGWPLIIILHEMHLYECSIQKSVAFISLLNNIHNFMSMFGLCSFTCYPLYCLNTSSSFKNYTDCFNKFHGGFCNFVLYSTRRFIVKHQNTIQNLINSGNHFAKSSNKNSLNRSPEIETNKSSNPCYGIVEDSITLLLKNSLLDTFSQAIFCLYDTNVILDKSSSWVPTKHAKTTGLFSHFIFLNCIDKSYANISNNHISKKIEELNRLSSINDLDIISSGIIYNLIHYDFIDAIEKGKLSIIKSTKSLLEIIFSSLGYTQTKDKCLNKPIDFNTIIRKSTIINSIIKNSIDTHAVNTITYNLYAISNFLNPNKTNLDNLLAILQSLVTEIDQDILSCEFQSKFLNLSTQNSFSDTDISDSFTDLDEHDFNKSKLRTPKLHCFLELEEVVFNESKLDIVLYSHKSAHLINAIMQKDTLRTRLNKHTNLAKNADDYTIILELLFIHLSFNPCHWENWCLLAKTLVERADALLLLTDEQVEDYMSRTDSSDESSIKNSYHTASINYHKKNHIKRTLELALLCYTQALNLYVDQPHKAYKSFDDNINIKSSMVNKRAECTLNKKLKYCTKESPIEMLYAIATLIYRMASSPISSKFYKKLHIVDKGLMNYNKNSHKKNAAVINSSAFYQTSIAFYTVLSNVINKNSSNIATNSILGANVTWQTQYMLGKSLAKIGMDNEACIMYLQSIHLANYSNSRKNSESSVTSNQLQSSSLNDTHFFKGLLESAIDPCMKLLSSITKLLYHDSICICIALKYLYAVPNGHLIKKHIDQNNSQYTSIKHIPKPNSKCEIVSVNQNDLKDDLDNCTYCKRVKPNVTKHKLYRVIIQCLKSLIIIDKKKWQHKPRYIIAWIYFYILKEYDHAKSSISKILNIRQSPRTLVNFFKPEFEESGKYYVYLEKYIIFSLKLCVVSCYMHNMENTSNKSTLSSSNYPTGYCFSNNLDFIHSICKKIVIYDSLYLNKQKIFKECRESIFIIILIQLNHYFSSLKYMKNTKIINQDLLSNLIQTYIEESKHSIKSNKSTISKISEKNIENVDSSIAIFLQFSSIINSNLDTREFDRLTSNSLTAFSELSLLVSSIIKDTKAKQKEDININRIDLTDNYDDNSENTMIKHQDANISKKDHLPPKNPNYHKSIVSSFFDKTLKSNDNKEKSNIIDLTNKKTQLAGSSDLENIDDNNSENDRLRARPIKLSSNKSNSTNLKKNFKVDSTVISQYTSFDSNIQFILSVYSEVINSVIFVNRLVTLSKKLFGQITELDNEVYLNIDSNNKPLYYKLEPTNQVLESHDSVGRIPTEQNNTHIKKLKFYLNAEFIEQIISELYLQILSVFGNMNALLNNAESMPLKKKISYWIADFTFLLKLDTSIWDFLIPQDTPSEHLESGNKASPNNSKLGDKSTIERTSVSTKSSKTTKNKELATSIYSKISKRKILSKASELLESVYNEKIIEEVLNITHILPAETAKKRSDHNRKMSGSSINSSASEDGF</sequence>
<proteinExistence type="predicted"/>
<name>A0A2T9YBF3_9FUNG</name>
<evidence type="ECO:0000313" key="3">
    <source>
        <dbReference type="Proteomes" id="UP000245383"/>
    </source>
</evidence>
<protein>
    <submittedName>
        <fullName evidence="2">Uncharacterized protein</fullName>
    </submittedName>
</protein>
<feature type="compositionally biased region" description="Polar residues" evidence="1">
    <location>
        <begin position="739"/>
        <end position="748"/>
    </location>
</feature>
<feature type="region of interest" description="Disordered" evidence="1">
    <location>
        <begin position="1362"/>
        <end position="1394"/>
    </location>
</feature>
<feature type="compositionally biased region" description="Polar residues" evidence="1">
    <location>
        <begin position="1385"/>
        <end position="1394"/>
    </location>
</feature>
<feature type="compositionally biased region" description="Low complexity" evidence="1">
    <location>
        <begin position="3685"/>
        <end position="3694"/>
    </location>
</feature>
<feature type="compositionally biased region" description="Polar residues" evidence="1">
    <location>
        <begin position="497"/>
        <end position="529"/>
    </location>
</feature>
<feature type="region of interest" description="Disordered" evidence="1">
    <location>
        <begin position="497"/>
        <end position="530"/>
    </location>
</feature>
<feature type="compositionally biased region" description="Polar residues" evidence="1">
    <location>
        <begin position="1143"/>
        <end position="1175"/>
    </location>
</feature>
<keyword evidence="3" id="KW-1185">Reference proteome</keyword>
<feature type="region of interest" description="Disordered" evidence="1">
    <location>
        <begin position="3744"/>
        <end position="3769"/>
    </location>
</feature>
<dbReference type="Proteomes" id="UP000245383">
    <property type="component" value="Unassembled WGS sequence"/>
</dbReference>
<evidence type="ECO:0000256" key="1">
    <source>
        <dbReference type="SAM" id="MobiDB-lite"/>
    </source>
</evidence>